<dbReference type="HOGENOM" id="CLU_105134_2_0_1"/>
<comment type="subcellular location">
    <subcellularLocation>
        <location evidence="1 6">Secreted</location>
        <location evidence="1 6">Cell wall</location>
    </subcellularLocation>
</comment>
<dbReference type="GO" id="GO:0005199">
    <property type="term" value="F:structural constituent of cell wall"/>
    <property type="evidence" value="ECO:0007669"/>
    <property type="project" value="InterPro"/>
</dbReference>
<dbReference type="SMART" id="SM00075">
    <property type="entry name" value="HYDRO"/>
    <property type="match status" value="1"/>
</dbReference>
<organism evidence="7 8">
    <name type="scientific">Galerina marginata (strain CBS 339.88)</name>
    <dbReference type="NCBI Taxonomy" id="685588"/>
    <lineage>
        <taxon>Eukaryota</taxon>
        <taxon>Fungi</taxon>
        <taxon>Dikarya</taxon>
        <taxon>Basidiomycota</taxon>
        <taxon>Agaricomycotina</taxon>
        <taxon>Agaricomycetes</taxon>
        <taxon>Agaricomycetidae</taxon>
        <taxon>Agaricales</taxon>
        <taxon>Agaricineae</taxon>
        <taxon>Strophariaceae</taxon>
        <taxon>Galerina</taxon>
    </lineage>
</organism>
<feature type="chain" id="PRO_5013985257" description="Hydrophobin" evidence="6">
    <location>
        <begin position="25"/>
        <end position="143"/>
    </location>
</feature>
<dbReference type="Proteomes" id="UP000027222">
    <property type="component" value="Unassembled WGS sequence"/>
</dbReference>
<accession>A0A067SQT4</accession>
<name>A0A067SQT4_GALM3</name>
<keyword evidence="4 6" id="KW-0964">Secreted</keyword>
<reference evidence="8" key="1">
    <citation type="journal article" date="2014" name="Proc. Natl. Acad. Sci. U.S.A.">
        <title>Extensive sampling of basidiomycete genomes demonstrates inadequacy of the white-rot/brown-rot paradigm for wood decay fungi.</title>
        <authorList>
            <person name="Riley R."/>
            <person name="Salamov A.A."/>
            <person name="Brown D.W."/>
            <person name="Nagy L.G."/>
            <person name="Floudas D."/>
            <person name="Held B.W."/>
            <person name="Levasseur A."/>
            <person name="Lombard V."/>
            <person name="Morin E."/>
            <person name="Otillar R."/>
            <person name="Lindquist E.A."/>
            <person name="Sun H."/>
            <person name="LaButti K.M."/>
            <person name="Schmutz J."/>
            <person name="Jabbour D."/>
            <person name="Luo H."/>
            <person name="Baker S.E."/>
            <person name="Pisabarro A.G."/>
            <person name="Walton J.D."/>
            <person name="Blanchette R.A."/>
            <person name="Henrissat B."/>
            <person name="Martin F."/>
            <person name="Cullen D."/>
            <person name="Hibbett D.S."/>
            <person name="Grigoriev I.V."/>
        </authorList>
    </citation>
    <scope>NUCLEOTIDE SEQUENCE [LARGE SCALE GENOMIC DNA]</scope>
    <source>
        <strain evidence="8">CBS 339.88</strain>
    </source>
</reference>
<dbReference type="EMBL" id="KL142404">
    <property type="protein sequence ID" value="KDR69143.1"/>
    <property type="molecule type" value="Genomic_DNA"/>
</dbReference>
<keyword evidence="5 6" id="KW-1015">Disulfide bond</keyword>
<evidence type="ECO:0000313" key="8">
    <source>
        <dbReference type="Proteomes" id="UP000027222"/>
    </source>
</evidence>
<proteinExistence type="inferred from homology"/>
<dbReference type="OrthoDB" id="4225815at2759"/>
<gene>
    <name evidence="7" type="ORF">GALMADRAFT_230918</name>
</gene>
<feature type="signal peptide" evidence="6">
    <location>
        <begin position="1"/>
        <end position="24"/>
    </location>
</feature>
<dbReference type="InterPro" id="IPR001338">
    <property type="entry name" value="Class_I_Hydrophobin"/>
</dbReference>
<evidence type="ECO:0000256" key="3">
    <source>
        <dbReference type="ARBA" id="ARBA00022512"/>
    </source>
</evidence>
<protein>
    <recommendedName>
        <fullName evidence="6">Hydrophobin</fullName>
    </recommendedName>
</protein>
<dbReference type="STRING" id="685588.A0A067SQT4"/>
<evidence type="ECO:0000256" key="2">
    <source>
        <dbReference type="ARBA" id="ARBA00010446"/>
    </source>
</evidence>
<sequence length="143" mass="14198">MFSKLAFFSVVSVAVFVAASPSLGAHPVPAEAAVKQSSDHVTRGASKCNTGPVQCCDAVYESNSEETNFIQSFMGGADIVASGGGGGGGGTPPPAGMMASSCSPVGMGAGGSSSTCTGQTVCCQDNDYKGFLAFGCSPVNFFE</sequence>
<dbReference type="AlphaFoldDB" id="A0A067SQT4"/>
<evidence type="ECO:0000256" key="1">
    <source>
        <dbReference type="ARBA" id="ARBA00004191"/>
    </source>
</evidence>
<keyword evidence="3 6" id="KW-0134">Cell wall</keyword>
<dbReference type="GO" id="GO:0009277">
    <property type="term" value="C:fungal-type cell wall"/>
    <property type="evidence" value="ECO:0007669"/>
    <property type="project" value="InterPro"/>
</dbReference>
<dbReference type="CDD" id="cd23507">
    <property type="entry name" value="hydrophobin_I"/>
    <property type="match status" value="1"/>
</dbReference>
<keyword evidence="8" id="KW-1185">Reference proteome</keyword>
<evidence type="ECO:0000256" key="4">
    <source>
        <dbReference type="ARBA" id="ARBA00022525"/>
    </source>
</evidence>
<evidence type="ECO:0000256" key="6">
    <source>
        <dbReference type="RuleBase" id="RU365009"/>
    </source>
</evidence>
<evidence type="ECO:0000256" key="5">
    <source>
        <dbReference type="ARBA" id="ARBA00023157"/>
    </source>
</evidence>
<dbReference type="Pfam" id="PF01185">
    <property type="entry name" value="Hydrophobin"/>
    <property type="match status" value="1"/>
</dbReference>
<comment type="similarity">
    <text evidence="2 6">Belongs to the fungal hydrophobin family.</text>
</comment>
<evidence type="ECO:0000313" key="7">
    <source>
        <dbReference type="EMBL" id="KDR69143.1"/>
    </source>
</evidence>
<keyword evidence="6" id="KW-0732">Signal</keyword>